<gene>
    <name evidence="4" type="ORF">QR98_0105680</name>
</gene>
<dbReference type="Proteomes" id="UP000616769">
    <property type="component" value="Unassembled WGS sequence"/>
</dbReference>
<evidence type="ECO:0000256" key="1">
    <source>
        <dbReference type="ARBA" id="ARBA00022553"/>
    </source>
</evidence>
<accession>A0A132ALV1</accession>
<feature type="region of interest" description="Disordered" evidence="3">
    <location>
        <begin position="754"/>
        <end position="778"/>
    </location>
</feature>
<dbReference type="Pfam" id="PF05383">
    <property type="entry name" value="La"/>
    <property type="match status" value="1"/>
</dbReference>
<dbReference type="AlphaFoldDB" id="A0A132ALV1"/>
<dbReference type="InterPro" id="IPR045180">
    <property type="entry name" value="La_dom_prot"/>
</dbReference>
<dbReference type="PANTHER" id="PTHR22792">
    <property type="entry name" value="LUPUS LA PROTEIN-RELATED"/>
    <property type="match status" value="1"/>
</dbReference>
<feature type="region of interest" description="Disordered" evidence="3">
    <location>
        <begin position="1028"/>
        <end position="1057"/>
    </location>
</feature>
<evidence type="ECO:0000313" key="4">
    <source>
        <dbReference type="EMBL" id="KPM11988.1"/>
    </source>
</evidence>
<dbReference type="PANTHER" id="PTHR22792:SF131">
    <property type="entry name" value="LA-RELATED PROTEIN LARP4B"/>
    <property type="match status" value="1"/>
</dbReference>
<dbReference type="GO" id="GO:0005829">
    <property type="term" value="C:cytosol"/>
    <property type="evidence" value="ECO:0007669"/>
    <property type="project" value="TreeGrafter"/>
</dbReference>
<feature type="compositionally biased region" description="Basic residues" evidence="3">
    <location>
        <begin position="604"/>
        <end position="614"/>
    </location>
</feature>
<comment type="caution">
    <text evidence="4">The sequence shown here is derived from an EMBL/GenBank/DDBJ whole genome shotgun (WGS) entry which is preliminary data.</text>
</comment>
<reference evidence="4 5" key="1">
    <citation type="journal article" date="2015" name="Parasit. Vectors">
        <title>Draft genome of the scabies mite.</title>
        <authorList>
            <person name="Rider S.D.Jr."/>
            <person name="Morgan M.S."/>
            <person name="Arlian L.G."/>
        </authorList>
    </citation>
    <scope>NUCLEOTIDE SEQUENCE [LARGE SCALE GENOMIC DNA]</scope>
    <source>
        <strain evidence="4">Arlian Lab</strain>
    </source>
</reference>
<feature type="compositionally biased region" description="Low complexity" evidence="3">
    <location>
        <begin position="615"/>
        <end position="642"/>
    </location>
</feature>
<feature type="compositionally biased region" description="Polar residues" evidence="3">
    <location>
        <begin position="87"/>
        <end position="114"/>
    </location>
</feature>
<evidence type="ECO:0000256" key="2">
    <source>
        <dbReference type="ARBA" id="ARBA00022884"/>
    </source>
</evidence>
<dbReference type="GO" id="GO:0003730">
    <property type="term" value="F:mRNA 3'-UTR binding"/>
    <property type="evidence" value="ECO:0007669"/>
    <property type="project" value="TreeGrafter"/>
</dbReference>
<dbReference type="OrthoDB" id="10046764at2759"/>
<dbReference type="Pfam" id="PF26088">
    <property type="entry name" value="RRM_LARP4"/>
    <property type="match status" value="1"/>
</dbReference>
<dbReference type="SUPFAM" id="SSF46785">
    <property type="entry name" value="Winged helix' DNA-binding domain"/>
    <property type="match status" value="1"/>
</dbReference>
<dbReference type="Gene3D" id="1.10.10.10">
    <property type="entry name" value="Winged helix-like DNA-binding domain superfamily/Winged helix DNA-binding domain"/>
    <property type="match status" value="1"/>
</dbReference>
<dbReference type="VEuPathDB" id="VectorBase:SSCA002890"/>
<evidence type="ECO:0000256" key="3">
    <source>
        <dbReference type="SAM" id="MobiDB-lite"/>
    </source>
</evidence>
<evidence type="ECO:0000313" key="5">
    <source>
        <dbReference type="Proteomes" id="UP000616769"/>
    </source>
</evidence>
<feature type="region of interest" description="Disordered" evidence="3">
    <location>
        <begin position="82"/>
        <end position="126"/>
    </location>
</feature>
<feature type="compositionally biased region" description="Low complexity" evidence="3">
    <location>
        <begin position="588"/>
        <end position="603"/>
    </location>
</feature>
<protein>
    <submittedName>
        <fullName evidence="4">La-related-like protein</fullName>
    </submittedName>
</protein>
<dbReference type="EMBL" id="JXLN01018487">
    <property type="protein sequence ID" value="KPM11988.1"/>
    <property type="molecule type" value="Genomic_DNA"/>
</dbReference>
<dbReference type="GO" id="GO:0045727">
    <property type="term" value="P:positive regulation of translation"/>
    <property type="evidence" value="ECO:0007669"/>
    <property type="project" value="TreeGrafter"/>
</dbReference>
<feature type="compositionally biased region" description="Basic and acidic residues" evidence="3">
    <location>
        <begin position="1046"/>
        <end position="1057"/>
    </location>
</feature>
<feature type="compositionally biased region" description="Polar residues" evidence="3">
    <location>
        <begin position="810"/>
        <end position="823"/>
    </location>
</feature>
<feature type="compositionally biased region" description="Basic and acidic residues" evidence="3">
    <location>
        <begin position="1028"/>
        <end position="1037"/>
    </location>
</feature>
<name>A0A132ALV1_SARSC</name>
<dbReference type="PROSITE" id="PS50961">
    <property type="entry name" value="HTH_LA"/>
    <property type="match status" value="1"/>
</dbReference>
<keyword evidence="1" id="KW-0597">Phosphoprotein</keyword>
<feature type="region of interest" description="Disordered" evidence="3">
    <location>
        <begin position="792"/>
        <end position="891"/>
    </location>
</feature>
<feature type="compositionally biased region" description="Polar residues" evidence="3">
    <location>
        <begin position="872"/>
        <end position="891"/>
    </location>
</feature>
<feature type="compositionally biased region" description="Polar residues" evidence="3">
    <location>
        <begin position="766"/>
        <end position="778"/>
    </location>
</feature>
<keyword evidence="2" id="KW-0694">RNA-binding</keyword>
<proteinExistence type="predicted"/>
<feature type="compositionally biased region" description="Low complexity" evidence="3">
    <location>
        <begin position="706"/>
        <end position="723"/>
    </location>
</feature>
<feature type="compositionally biased region" description="Basic and acidic residues" evidence="3">
    <location>
        <begin position="842"/>
        <end position="853"/>
    </location>
</feature>
<feature type="region of interest" description="Disordered" evidence="3">
    <location>
        <begin position="581"/>
        <end position="647"/>
    </location>
</feature>
<organism evidence="4 5">
    <name type="scientific">Sarcoptes scabiei</name>
    <name type="common">Itch mite</name>
    <name type="synonym">Acarus scabiei</name>
    <dbReference type="NCBI Taxonomy" id="52283"/>
    <lineage>
        <taxon>Eukaryota</taxon>
        <taxon>Metazoa</taxon>
        <taxon>Ecdysozoa</taxon>
        <taxon>Arthropoda</taxon>
        <taxon>Chelicerata</taxon>
        <taxon>Arachnida</taxon>
        <taxon>Acari</taxon>
        <taxon>Acariformes</taxon>
        <taxon>Sarcoptiformes</taxon>
        <taxon>Astigmata</taxon>
        <taxon>Psoroptidia</taxon>
        <taxon>Sarcoptoidea</taxon>
        <taxon>Sarcoptidae</taxon>
        <taxon>Sarcoptinae</taxon>
        <taxon>Sarcoptes</taxon>
    </lineage>
</organism>
<dbReference type="InterPro" id="IPR006630">
    <property type="entry name" value="La_HTH"/>
</dbReference>
<dbReference type="InterPro" id="IPR058699">
    <property type="entry name" value="RRM_LARP4/4B"/>
</dbReference>
<dbReference type="InterPro" id="IPR036388">
    <property type="entry name" value="WH-like_DNA-bd_sf"/>
</dbReference>
<sequence length="1118" mass="121815">MIDETIKTPTIPLIIVPVCTPSSDSVAKSLKSTSDPNQSRNFLEKTNLTSCSLSQEETNLLQEIRTENVEDISSKNEMKIEKDKMDNSSCADTASDNHSIDPSLTDHQFSNDENTPVKPSPSNVQGLPMRELCEQLRLQLEYYFSNKNLLKDQYLVSKMDEDKYVPISIIASFEKVKRLTNDIDLVVKVLRSSNEVIVDETGSKVKPNFTRRVIILRDVPDEIKEESILKIFNDDKCPVKLEKCEFAHNQSYYVYFYSDEDAQKAMLYLREDLVNYPNTNIPILARIKAKPIVCNPNSTKPTNFPNVVGSNSNSVAAAAQLQHGVIGSLRIVTAPSPAGSTVSSHSAGASPVSSVSGSVGQTVVMPNTGVTENPTSTIQTMPYSNTNLYSYNVPNNIRVCNSSFYSQPMIPMPVSNSPACFDLSTVFVANGLAPHFSSGDVVTTNLGSTGSTTNSQKNPSGTYMTSPAIFIPSSSANSGIIGSTHLLSNGTTGLLLPNGAVNVPDSISMATMNNNANHRMYGSSYNSVNTCQQHYGHHGSTYAHNTNNSAVLYNGFKYNNSNSYHRHGGYVNNGSSNSGGKSYRFNSSKHSSNVGSSYYNQTNSHHHHHAHSNNHHSQQSNSYHGSTFSPSNNTNSSNNTSNHLLSMNPIDGSSLNYSTVSNANISSSNASALNKSSKNITTSYHGNNKTLIKSSLHHVYSNSNRSTHSSKNKANNSSSIENSVHCSTNQLDVNANHFVSSSSTINSIQSQPSFQINGKSSKEDQNTSTNKNRLTQSVIDSSLVNQNSVANVAGDPKQSNQSIGPHHSNRTYSSSANINQSYRSGAPKTNGLAAASASESNYRIEKSRRDQNHNRSNGSASASSKSSLGYSQRTSQRNGGSSQNYSTSSTNEQPFNLLANAFPPLPGSENDESNLLKLTNVKAYKNQNNESKKVDNCFDLVEKYSTPALKEDKIHEKVLNDSDASSSLSHNANTNVQNKFASVCSKTSHKNLSTVENISKKLDLTSLSSSDTSSKLSSTKICTNEKENIRFSSDSRNETNSISSETESKTLDPNVDKNEIEDLNDDIEMNDNQSNSSKLTYSQITQRGNFDSWSSLIIDLSDSNSLMICIDLRSESLN</sequence>
<dbReference type="SMART" id="SM00715">
    <property type="entry name" value="LA"/>
    <property type="match status" value="1"/>
</dbReference>
<feature type="compositionally biased region" description="Low complexity" evidence="3">
    <location>
        <begin position="856"/>
        <end position="871"/>
    </location>
</feature>
<feature type="region of interest" description="Disordered" evidence="3">
    <location>
        <begin position="700"/>
        <end position="723"/>
    </location>
</feature>
<dbReference type="GO" id="GO:0010494">
    <property type="term" value="C:cytoplasmic stress granule"/>
    <property type="evidence" value="ECO:0007669"/>
    <property type="project" value="TreeGrafter"/>
</dbReference>
<dbReference type="InterPro" id="IPR036390">
    <property type="entry name" value="WH_DNA-bd_sf"/>
</dbReference>